<evidence type="ECO:0000313" key="3">
    <source>
        <dbReference type="Proteomes" id="UP000499080"/>
    </source>
</evidence>
<dbReference type="EMBL" id="BGPR01049195">
    <property type="protein sequence ID" value="GBO26171.1"/>
    <property type="molecule type" value="Genomic_DNA"/>
</dbReference>
<proteinExistence type="predicted"/>
<evidence type="ECO:0000256" key="1">
    <source>
        <dbReference type="SAM" id="MobiDB-lite"/>
    </source>
</evidence>
<keyword evidence="3" id="KW-1185">Reference proteome</keyword>
<feature type="region of interest" description="Disordered" evidence="1">
    <location>
        <begin position="1"/>
        <end position="42"/>
    </location>
</feature>
<gene>
    <name evidence="2" type="ORF">AVEN_169979_1</name>
</gene>
<organism evidence="2 3">
    <name type="scientific">Araneus ventricosus</name>
    <name type="common">Orbweaver spider</name>
    <name type="synonym">Epeira ventricosa</name>
    <dbReference type="NCBI Taxonomy" id="182803"/>
    <lineage>
        <taxon>Eukaryota</taxon>
        <taxon>Metazoa</taxon>
        <taxon>Ecdysozoa</taxon>
        <taxon>Arthropoda</taxon>
        <taxon>Chelicerata</taxon>
        <taxon>Arachnida</taxon>
        <taxon>Araneae</taxon>
        <taxon>Araneomorphae</taxon>
        <taxon>Entelegynae</taxon>
        <taxon>Araneoidea</taxon>
        <taxon>Araneidae</taxon>
        <taxon>Araneus</taxon>
    </lineage>
</organism>
<evidence type="ECO:0000313" key="2">
    <source>
        <dbReference type="EMBL" id="GBO26171.1"/>
    </source>
</evidence>
<reference evidence="2 3" key="1">
    <citation type="journal article" date="2019" name="Sci. Rep.">
        <title>Orb-weaving spider Araneus ventricosus genome elucidates the spidroin gene catalogue.</title>
        <authorList>
            <person name="Kono N."/>
            <person name="Nakamura H."/>
            <person name="Ohtoshi R."/>
            <person name="Moran D.A.P."/>
            <person name="Shinohara A."/>
            <person name="Yoshida Y."/>
            <person name="Fujiwara M."/>
            <person name="Mori M."/>
            <person name="Tomita M."/>
            <person name="Arakawa K."/>
        </authorList>
    </citation>
    <scope>NUCLEOTIDE SEQUENCE [LARGE SCALE GENOMIC DNA]</scope>
</reference>
<comment type="caution">
    <text evidence="2">The sequence shown here is derived from an EMBL/GenBank/DDBJ whole genome shotgun (WGS) entry which is preliminary data.</text>
</comment>
<dbReference type="AlphaFoldDB" id="A0A4Y2VNI2"/>
<protein>
    <submittedName>
        <fullName evidence="2">Uncharacterized protein</fullName>
    </submittedName>
</protein>
<name>A0A4Y2VNI2_ARAVE</name>
<sequence length="120" mass="13385">MTPRTGVGVEDSPTPRRSVTCKDPSVSKLRTGVEDSPTTCNRSGDVRRVSNVLELVLAWKIRRLQRSGDVKIRREVSNVPRTGVAWKIRHCTGLVTLRSVGVKCPRTEDVKIRRLHRSGG</sequence>
<dbReference type="Proteomes" id="UP000499080">
    <property type="component" value="Unassembled WGS sequence"/>
</dbReference>
<accession>A0A4Y2VNI2</accession>